<feature type="transmembrane region" description="Helical" evidence="1">
    <location>
        <begin position="233"/>
        <end position="251"/>
    </location>
</feature>
<comment type="caution">
    <text evidence="2">The sequence shown here is derived from an EMBL/GenBank/DDBJ whole genome shotgun (WGS) entry which is preliminary data.</text>
</comment>
<keyword evidence="1" id="KW-0472">Membrane</keyword>
<keyword evidence="1" id="KW-0812">Transmembrane</keyword>
<keyword evidence="3" id="KW-1185">Reference proteome</keyword>
<dbReference type="Proteomes" id="UP000621307">
    <property type="component" value="Unassembled WGS sequence"/>
</dbReference>
<reference evidence="2 3" key="1">
    <citation type="journal article" date="2020" name="ISME J.">
        <title>Comparative genomics reveals insights into cyanobacterial evolution and habitat adaptation.</title>
        <authorList>
            <person name="Chen M.Y."/>
            <person name="Teng W.K."/>
            <person name="Zhao L."/>
            <person name="Hu C.X."/>
            <person name="Zhou Y.K."/>
            <person name="Han B.P."/>
            <person name="Song L.R."/>
            <person name="Shu W.S."/>
        </authorList>
    </citation>
    <scope>NUCLEOTIDE SEQUENCE [LARGE SCALE GENOMIC DNA]</scope>
    <source>
        <strain evidence="2 3">FACHB-3921</strain>
    </source>
</reference>
<name>A0ABR8BKQ9_9NOSO</name>
<gene>
    <name evidence="2" type="ORF">H6G14_18885</name>
</gene>
<organism evidence="2 3">
    <name type="scientific">Nostoc parmelioides FACHB-3921</name>
    <dbReference type="NCBI Taxonomy" id="2692909"/>
    <lineage>
        <taxon>Bacteria</taxon>
        <taxon>Bacillati</taxon>
        <taxon>Cyanobacteriota</taxon>
        <taxon>Cyanophyceae</taxon>
        <taxon>Nostocales</taxon>
        <taxon>Nostocaceae</taxon>
        <taxon>Nostoc</taxon>
    </lineage>
</organism>
<feature type="transmembrane region" description="Helical" evidence="1">
    <location>
        <begin position="88"/>
        <end position="110"/>
    </location>
</feature>
<feature type="transmembrane region" description="Helical" evidence="1">
    <location>
        <begin position="201"/>
        <end position="221"/>
    </location>
</feature>
<feature type="transmembrane region" description="Helical" evidence="1">
    <location>
        <begin position="50"/>
        <end position="76"/>
    </location>
</feature>
<proteinExistence type="predicted"/>
<sequence>MEINTTFHNKCNKDSDPNLGYYPKPGWEWQKPEPKTYLVKHSLAKYAQAWILNLVEFVHWILLIPSFILSFIIFQHSDVLVSRLGTDLQVYLLSVAPLIQAFAGLVAVVMHEYEGWQVVYFQNPLDSDFNIKDCNNQWLREVAYKMLFFLQVVGLLAFSLGVFGVSYITLIFATVSILIAFFGPQNPKATFYFNNQPVFPISLWLVAVFVVNAIVNFVAYYHLFGLALQSASFPSALAVLAPILFMVGGVIEGVLAESTFNQWIHFLAVIFLNLGLLTQIYLFGFLW</sequence>
<accession>A0ABR8BKQ9</accession>
<dbReference type="RefSeq" id="WP_190568879.1">
    <property type="nucleotide sequence ID" value="NZ_JACJQL010000030.1"/>
</dbReference>
<evidence type="ECO:0008006" key="4">
    <source>
        <dbReference type="Google" id="ProtNLM"/>
    </source>
</evidence>
<protein>
    <recommendedName>
        <fullName evidence="4">ABC transporter permease</fullName>
    </recommendedName>
</protein>
<feature type="transmembrane region" description="Helical" evidence="1">
    <location>
        <begin position="148"/>
        <end position="181"/>
    </location>
</feature>
<dbReference type="EMBL" id="JACJQL010000030">
    <property type="protein sequence ID" value="MBD2253346.1"/>
    <property type="molecule type" value="Genomic_DNA"/>
</dbReference>
<evidence type="ECO:0000313" key="2">
    <source>
        <dbReference type="EMBL" id="MBD2253346.1"/>
    </source>
</evidence>
<evidence type="ECO:0000313" key="3">
    <source>
        <dbReference type="Proteomes" id="UP000621307"/>
    </source>
</evidence>
<evidence type="ECO:0000256" key="1">
    <source>
        <dbReference type="SAM" id="Phobius"/>
    </source>
</evidence>
<feature type="transmembrane region" description="Helical" evidence="1">
    <location>
        <begin position="263"/>
        <end position="286"/>
    </location>
</feature>
<keyword evidence="1" id="KW-1133">Transmembrane helix</keyword>